<reference evidence="2" key="1">
    <citation type="journal article" date="2014" name="Int. J. Syst. Evol. Microbiol.">
        <title>Complete genome of a new Firmicutes species belonging to the dominant human colonic microbiota ('Ruminococcus bicirculans') reveals two chromosomes and a selective capacity to utilize plant glucans.</title>
        <authorList>
            <consortium name="NISC Comparative Sequencing Program"/>
            <person name="Wegmann U."/>
            <person name="Louis P."/>
            <person name="Goesmann A."/>
            <person name="Henrissat B."/>
            <person name="Duncan S.H."/>
            <person name="Flint H.J."/>
        </authorList>
    </citation>
    <scope>NUCLEOTIDE SEQUENCE</scope>
    <source>
        <strain evidence="2">CECT 7703</strain>
    </source>
</reference>
<name>A0ABT8B070_9NEIS</name>
<feature type="signal peptide" evidence="1">
    <location>
        <begin position="1"/>
        <end position="25"/>
    </location>
</feature>
<dbReference type="RefSeq" id="WP_290330915.1">
    <property type="nucleotide sequence ID" value="NZ_JAUFPU010000001.1"/>
</dbReference>
<gene>
    <name evidence="2" type="ORF">QWZ03_00385</name>
</gene>
<dbReference type="InterPro" id="IPR042186">
    <property type="entry name" value="FimD_plug_dom"/>
</dbReference>
<evidence type="ECO:0000256" key="1">
    <source>
        <dbReference type="SAM" id="SignalP"/>
    </source>
</evidence>
<dbReference type="PANTHER" id="PTHR30451">
    <property type="entry name" value="OUTER MEMBRANE USHER PROTEIN"/>
    <property type="match status" value="1"/>
</dbReference>
<evidence type="ECO:0000313" key="3">
    <source>
        <dbReference type="Proteomes" id="UP001180081"/>
    </source>
</evidence>
<organism evidence="2 3">
    <name type="scientific">Chitinimonas viridis</name>
    <dbReference type="NCBI Taxonomy" id="664880"/>
    <lineage>
        <taxon>Bacteria</taxon>
        <taxon>Pseudomonadati</taxon>
        <taxon>Pseudomonadota</taxon>
        <taxon>Betaproteobacteria</taxon>
        <taxon>Neisseriales</taxon>
        <taxon>Chitinibacteraceae</taxon>
        <taxon>Chitinimonas</taxon>
    </lineage>
</organism>
<dbReference type="PANTHER" id="PTHR30451:SF5">
    <property type="entry name" value="SLR0019 PROTEIN"/>
    <property type="match status" value="1"/>
</dbReference>
<keyword evidence="1" id="KW-0732">Signal</keyword>
<dbReference type="Gene3D" id="2.60.40.3110">
    <property type="match status" value="1"/>
</dbReference>
<protein>
    <submittedName>
        <fullName evidence="2">Fimbria/pilus outer membrane usher protein</fullName>
    </submittedName>
</protein>
<dbReference type="Pfam" id="PF00577">
    <property type="entry name" value="Usher"/>
    <property type="match status" value="1"/>
</dbReference>
<evidence type="ECO:0000313" key="2">
    <source>
        <dbReference type="EMBL" id="MDN3575230.1"/>
    </source>
</evidence>
<dbReference type="Gene3D" id="2.60.40.2610">
    <property type="entry name" value="Outer membrane usher protein FimD, plug domain"/>
    <property type="match status" value="1"/>
</dbReference>
<sequence>MLATSLTHAATLLALSPLFVVAANAAETMPLAPAYRPVILAVTINDLVSEGGTVFWEGKAGELWVPVEFLRSWNIDIEQQQVIGIAGVQHANLALIKGLHYQRDHTREELAITASAEAFTRTRIDLTTLDPLEVAPYAPGAALGYDLSSSRSGGIDAHQALLEVGLFQGSGMLSSSFLGGSERNVRLLTTYQTDQTDTLKTLRLGDSYSGTGAWGYGVLFGGLQYGTNFSIRPDLVTMPMPGASGSTRLPSTVDVYVNDVLRARQAVRAGPFTVQGLPVISGAGEVQVIVTDMLGREQRITQSFFANPNLLRPGLVQENYEFGWLRQDYGLRSNAYHNPFASLTYRKGLSDSLTGELRGEIQKNHTAIGLSAATLSPALSSTLESTIVASRTRGENSGLMGSVAYRYLGQRWSASARMQLNSQGFRQLGSDPDNLPRQLATAQVSAPIGQGAMALNYLHRKDQGNHLTRIINLSYSQRLSPNTFASFTLLKPVSPKADLAAALMLTMVFDSQHVASASLKHDGSNTTGQMVFQKTIPADSGTGYRLITERGSSYSRQDISVMQQASFGRFRLDLVRLQGKTSTRLGAQGGIEFIGGRLYFSRDLDQGFALVQVPGTAGIPVYLENRLVGHTDQEGRVVVGNLQAYQANHISIDPLYLPLESSVGEIRRAVIPRRQGGVVVDFNIHRLRGATLSLVLSDGTPLPAWTPVEVLGMQQSYVTGKRGEVFVDLPASKGNKLFARPVGLPACELTVDLPEAGLTIPKLGPLICLPIP</sequence>
<dbReference type="EMBL" id="JAUFPU010000001">
    <property type="protein sequence ID" value="MDN3575230.1"/>
    <property type="molecule type" value="Genomic_DNA"/>
</dbReference>
<dbReference type="InterPro" id="IPR000015">
    <property type="entry name" value="Fimb_usher"/>
</dbReference>
<dbReference type="Proteomes" id="UP001180081">
    <property type="component" value="Unassembled WGS sequence"/>
</dbReference>
<proteinExistence type="predicted"/>
<reference evidence="2" key="2">
    <citation type="submission" date="2023-06" db="EMBL/GenBank/DDBJ databases">
        <authorList>
            <person name="Lucena T."/>
            <person name="Sun Q."/>
        </authorList>
    </citation>
    <scope>NUCLEOTIDE SEQUENCE</scope>
    <source>
        <strain evidence="2">CECT 7703</strain>
    </source>
</reference>
<feature type="chain" id="PRO_5047453167" evidence="1">
    <location>
        <begin position="26"/>
        <end position="772"/>
    </location>
</feature>
<comment type="caution">
    <text evidence="2">The sequence shown here is derived from an EMBL/GenBank/DDBJ whole genome shotgun (WGS) entry which is preliminary data.</text>
</comment>
<keyword evidence="3" id="KW-1185">Reference proteome</keyword>
<accession>A0ABT8B070</accession>